<organism evidence="1 2">
    <name type="scientific">Edaphochlamys debaryana</name>
    <dbReference type="NCBI Taxonomy" id="47281"/>
    <lineage>
        <taxon>Eukaryota</taxon>
        <taxon>Viridiplantae</taxon>
        <taxon>Chlorophyta</taxon>
        <taxon>core chlorophytes</taxon>
        <taxon>Chlorophyceae</taxon>
        <taxon>CS clade</taxon>
        <taxon>Chlamydomonadales</taxon>
        <taxon>Chlamydomonadales incertae sedis</taxon>
        <taxon>Edaphochlamys</taxon>
    </lineage>
</organism>
<name>A0A836C0N9_9CHLO</name>
<dbReference type="Proteomes" id="UP000612055">
    <property type="component" value="Unassembled WGS sequence"/>
</dbReference>
<proteinExistence type="predicted"/>
<protein>
    <submittedName>
        <fullName evidence="1">Uncharacterized protein</fullName>
    </submittedName>
</protein>
<dbReference type="EMBL" id="JAEHOE010000026">
    <property type="protein sequence ID" value="KAG2495087.1"/>
    <property type="molecule type" value="Genomic_DNA"/>
</dbReference>
<evidence type="ECO:0000313" key="2">
    <source>
        <dbReference type="Proteomes" id="UP000612055"/>
    </source>
</evidence>
<keyword evidence="2" id="KW-1185">Reference proteome</keyword>
<sequence length="1710" mass="177549">MRCGDDGVKGLSHWSLMLPDMCGTLVSSPNGGEFKPASQPDPTTCAVGYKWDPSNFESGTRYFILKVQGNWTDPDVQAQYPFAVKGSTRNAWSNITDGAAASTVTGPTCCNRATFCCGESYPANPNCPCDDTLLPPAPTACPCVAGDPRPGCTCVLNPTDPCCVDPASACCLDATSCACDSDQAKCCDWTNHEQECCDAWGSFGTVICTTPDTTHLVKGTLKWSIGANTPYTCGNAAVYDSAAQKIVVKLVYDTTFTTPAGAVVTDVAYAVVDDIGEYTFTTQDIKSGSTATVTVLGIVNPAAPLDPSAALPLPGDWSAGPAGGMAVTIVLGSPTTGADTTVARTYSVTGDVYVLTAPPSPLACATSTARPGTGLSAVTVAAALPDSYSGGVFSADAVVAPSTAVATVDAAVAPVGTKYTASGYTSTYSWTYNDFFRTDAGADVDQDNRCLGTLPPACLNVGLTPVDVIFSGPINWAFKAAAYACSSVTVELRKASDGAVLTAASTSTGAYTLTVSSSQLQIGATYDVVITAIATPGSGVTVSQVVGSVTSGAYDVDVTSYTLEELTVTRTFDVTAALRYDLRSDKSAPPVCANLADGFPALSYLTLSYTDMVALDTASGASTTTADYGDAGSMSFVVADPATRLVALLSSVSFDSTLFDADLCAGAYPLCLSVGCSPISVTGEIEWSFPDRPSFAPPFTCEPVQFALAMGPTPLGGGTQTQAADGTFSFAAIPDIKPGTVLTVSVASALQSSLYDFVAATTTQTVTADMTTSTYPAAAVQVTREFTVTGSLRYDMRTPPKAAFVDSSCASSTRADFNIPDWSPLFPATTYAKVCVGDDKCTDSTPSPLVLSADGIFTVSGIALSDDALTAQVSAISSRIDDDAASFRTQSPDLMALFMGTTLVDDVEVPNLCLADVPVCLTVGVRPIQVEGNVEWSFPSRPAYTPGFACEEVDLSLTAPDLATPASSPATIATTVQSLVDSPPVAVGDFAFGTLDRIPPDTALSVAAASLTSTLYAFAAGTATVTVAVDASTLVASPVKVTRTFPVAGTLRYNLNAQPSPADTCASLDAFGFPEAAYATVYVGAQVPANAQALSGTGTFATTVALGMSTVNAAVVQTAATDMLDLDESKYNPSDELTALFMADLCAASYPVCLHVGIFAASVCGKTKWELNGDTAVDLVPTGGSVTIETRTTCMNDDVVVSSTAGSVGALQNGTPSGNDWCFTVTGATPGSTVTLDIEPDAGDPYTVYSIPASLTLTQTTTVFSTPLYVTRKFEISGFVDFDFTQPAPLADAACPATHVAPTPDDAVKVTSTLTTGDIYAAATGKYTIPEYQFSTSSVTVDLAADASTPAYFLIGSPYHIQRVLSAADLAKLYGSADLCTTGAIPAPCLTLGKKTAPLTGRIWIEIDEPKSTTVSYTAPPDLTFDCAISVTIEAIGSGSGIVVNNAVVTSTTVIASRTDGSFSATVIQGGDYAVTAQTFTCEGPEGHNTTGLAPYYGLVSSNYPNPATADQDNGFHVDFPYLANYVLPTGCGHTLGFWKTNAERVLQGRKTQYNRPEYLPILQSLVGYVRPDVLNVLPSAAFTTYMTNCRLVPTTCADNWYFQYVINTLGSTSAAPLDLLYKQLLANEISFKAGYVPTQPFVASVNHVRAEFMAYQYGIAKTSLFTSNDVLAMQKYLDDVNNLSPAGCDTDVAAPSVRRHAMARRLAMN</sequence>
<dbReference type="OrthoDB" id="554456at2759"/>
<reference evidence="1" key="1">
    <citation type="journal article" date="2020" name="bioRxiv">
        <title>Comparative genomics of Chlamydomonas.</title>
        <authorList>
            <person name="Craig R.J."/>
            <person name="Hasan A.R."/>
            <person name="Ness R.W."/>
            <person name="Keightley P.D."/>
        </authorList>
    </citation>
    <scope>NUCLEOTIDE SEQUENCE</scope>
    <source>
        <strain evidence="1">CCAP 11/70</strain>
    </source>
</reference>
<comment type="caution">
    <text evidence="1">The sequence shown here is derived from an EMBL/GenBank/DDBJ whole genome shotgun (WGS) entry which is preliminary data.</text>
</comment>
<evidence type="ECO:0000313" key="1">
    <source>
        <dbReference type="EMBL" id="KAG2495087.1"/>
    </source>
</evidence>
<gene>
    <name evidence="1" type="ORF">HYH03_006698</name>
</gene>
<accession>A0A836C0N9</accession>